<dbReference type="AlphaFoldDB" id="A0A7S2DMF5"/>
<reference evidence="1" key="1">
    <citation type="submission" date="2021-01" db="EMBL/GenBank/DDBJ databases">
        <authorList>
            <person name="Corre E."/>
            <person name="Pelletier E."/>
            <person name="Niang G."/>
            <person name="Scheremetjew M."/>
            <person name="Finn R."/>
            <person name="Kale V."/>
            <person name="Holt S."/>
            <person name="Cochrane G."/>
            <person name="Meng A."/>
            <person name="Brown T."/>
            <person name="Cohen L."/>
        </authorList>
    </citation>
    <scope>NUCLEOTIDE SEQUENCE</scope>
    <source>
        <strain evidence="1">UTEX LB 985</strain>
    </source>
</reference>
<evidence type="ECO:0000313" key="1">
    <source>
        <dbReference type="EMBL" id="CAD9458814.1"/>
    </source>
</evidence>
<name>A0A7S2DMF5_9EUKA</name>
<protein>
    <submittedName>
        <fullName evidence="1">Uncharacterized protein</fullName>
    </submittedName>
</protein>
<gene>
    <name evidence="1" type="ORF">CBRE1094_LOCUS18858</name>
</gene>
<sequence length="161" mass="17240">MGRKRPALDDAAEALLYLSGSPKRGCTEPLNDEASGSPLDKSTLHGSPATSVCIPAMDALPETALELFALLQEDQRCETACDSLPQRVTIPQMMDHSTAAWEDIEVLTSASVLLAACGVQHALQTASGCMQLASIPHVCAILRSECLHVRKLDGVMREQKL</sequence>
<proteinExistence type="predicted"/>
<dbReference type="EMBL" id="HBGU01034498">
    <property type="protein sequence ID" value="CAD9458814.1"/>
    <property type="molecule type" value="Transcribed_RNA"/>
</dbReference>
<accession>A0A7S2DMF5</accession>
<organism evidence="1">
    <name type="scientific">Haptolina brevifila</name>
    <dbReference type="NCBI Taxonomy" id="156173"/>
    <lineage>
        <taxon>Eukaryota</taxon>
        <taxon>Haptista</taxon>
        <taxon>Haptophyta</taxon>
        <taxon>Prymnesiophyceae</taxon>
        <taxon>Prymnesiales</taxon>
        <taxon>Prymnesiaceae</taxon>
        <taxon>Haptolina</taxon>
    </lineage>
</organism>